<dbReference type="CDD" id="cd13867">
    <property type="entry name" value="CuRO_2_CueO_FtsP"/>
    <property type="match status" value="1"/>
</dbReference>
<dbReference type="CDD" id="cd04232">
    <property type="entry name" value="CuRO_1_CueO_FtsP"/>
    <property type="match status" value="1"/>
</dbReference>
<feature type="domain" description="Plastocyanin-like" evidence="4">
    <location>
        <begin position="379"/>
        <end position="492"/>
    </location>
</feature>
<gene>
    <name evidence="6" type="ORF">F3087_45135</name>
</gene>
<organism evidence="6 7">
    <name type="scientific">Nocardia colli</name>
    <dbReference type="NCBI Taxonomy" id="2545717"/>
    <lineage>
        <taxon>Bacteria</taxon>
        <taxon>Bacillati</taxon>
        <taxon>Actinomycetota</taxon>
        <taxon>Actinomycetes</taxon>
        <taxon>Mycobacteriales</taxon>
        <taxon>Nocardiaceae</taxon>
        <taxon>Nocardia</taxon>
    </lineage>
</organism>
<dbReference type="GO" id="GO:0016491">
    <property type="term" value="F:oxidoreductase activity"/>
    <property type="evidence" value="ECO:0007669"/>
    <property type="project" value="UniProtKB-KW"/>
</dbReference>
<dbReference type="CDD" id="cd13890">
    <property type="entry name" value="CuRO_3_CueO_FtsP"/>
    <property type="match status" value="1"/>
</dbReference>
<dbReference type="InterPro" id="IPR045087">
    <property type="entry name" value="Cu-oxidase_fam"/>
</dbReference>
<evidence type="ECO:0000259" key="4">
    <source>
        <dbReference type="Pfam" id="PF07731"/>
    </source>
</evidence>
<dbReference type="EMBL" id="VXLC01000052">
    <property type="protein sequence ID" value="KAA8877280.1"/>
    <property type="molecule type" value="Genomic_DNA"/>
</dbReference>
<protein>
    <submittedName>
        <fullName evidence="6">Multicopper oxidase domain-containing protein</fullName>
    </submittedName>
</protein>
<keyword evidence="3" id="KW-0560">Oxidoreductase</keyword>
<dbReference type="Gene3D" id="2.60.40.420">
    <property type="entry name" value="Cupredoxins - blue copper proteins"/>
    <property type="match status" value="3"/>
</dbReference>
<dbReference type="PROSITE" id="PS00080">
    <property type="entry name" value="MULTICOPPER_OXIDASE2"/>
    <property type="match status" value="1"/>
</dbReference>
<reference evidence="6 7" key="1">
    <citation type="submission" date="2019-09" db="EMBL/GenBank/DDBJ databases">
        <authorList>
            <person name="Wang X."/>
        </authorList>
    </citation>
    <scope>NUCLEOTIDE SEQUENCE [LARGE SCALE GENOMIC DNA]</scope>
    <source>
        <strain evidence="6 7">CICC 11023</strain>
    </source>
</reference>
<dbReference type="RefSeq" id="WP_150408374.1">
    <property type="nucleotide sequence ID" value="NZ_VXLC01000052.1"/>
</dbReference>
<dbReference type="InterPro" id="IPR011706">
    <property type="entry name" value="Cu-oxidase_C"/>
</dbReference>
<evidence type="ECO:0000256" key="2">
    <source>
        <dbReference type="ARBA" id="ARBA00022723"/>
    </source>
</evidence>
<dbReference type="AlphaFoldDB" id="A0A5N0DLF0"/>
<dbReference type="Pfam" id="PF07732">
    <property type="entry name" value="Cu-oxidase_3"/>
    <property type="match status" value="1"/>
</dbReference>
<dbReference type="PANTHER" id="PTHR48267:SF1">
    <property type="entry name" value="BILIRUBIN OXIDASE"/>
    <property type="match status" value="1"/>
</dbReference>
<dbReference type="OrthoDB" id="345021at2"/>
<accession>A0A5N0DLF0</accession>
<evidence type="ECO:0000259" key="5">
    <source>
        <dbReference type="Pfam" id="PF07732"/>
    </source>
</evidence>
<evidence type="ECO:0000256" key="1">
    <source>
        <dbReference type="ARBA" id="ARBA00010609"/>
    </source>
</evidence>
<comment type="similarity">
    <text evidence="1">Belongs to the multicopper oxidase family.</text>
</comment>
<evidence type="ECO:0000313" key="6">
    <source>
        <dbReference type="EMBL" id="KAA8877280.1"/>
    </source>
</evidence>
<evidence type="ECO:0000313" key="7">
    <source>
        <dbReference type="Proteomes" id="UP000323876"/>
    </source>
</evidence>
<dbReference type="Pfam" id="PF07731">
    <property type="entry name" value="Cu-oxidase_2"/>
    <property type="match status" value="1"/>
</dbReference>
<name>A0A5N0DLF0_9NOCA</name>
<comment type="caution">
    <text evidence="6">The sequence shown here is derived from an EMBL/GenBank/DDBJ whole genome shotgun (WGS) entry which is preliminary data.</text>
</comment>
<dbReference type="InterPro" id="IPR008972">
    <property type="entry name" value="Cupredoxin"/>
</dbReference>
<dbReference type="PANTHER" id="PTHR48267">
    <property type="entry name" value="CUPREDOXIN SUPERFAMILY PROTEIN"/>
    <property type="match status" value="1"/>
</dbReference>
<dbReference type="Proteomes" id="UP000323876">
    <property type="component" value="Unassembled WGS sequence"/>
</dbReference>
<dbReference type="InterPro" id="IPR002355">
    <property type="entry name" value="Cu_oxidase_Cu_BS"/>
</dbReference>
<dbReference type="SUPFAM" id="SSF49503">
    <property type="entry name" value="Cupredoxins"/>
    <property type="match status" value="3"/>
</dbReference>
<feature type="domain" description="Plastocyanin-like" evidence="5">
    <location>
        <begin position="78"/>
        <end position="189"/>
    </location>
</feature>
<sequence>MVSVSRPRRWRRLFLGLGAFVVLLALTIGGGVTLVYVNAAVSTVGSAEFSNELAIPPLAQGQLRSDGTREFQLDMRSGRTEFRAGQATETWGFNGSYLGPTLRARRGEKVAVTVRNQLPEASTVHWHGMHVPAAMDGGPHQMVPAGGTWNPQWTVDQPAATLWYHPHPHGATEQHVRRGLAGMFLLDDEVSDALPLPKNYGVDDLPVIVQDVKFKGAKLDSARAIFRDVGFLGDQTMVNGTLTPYRTVGDELVRLRLLNASTARIYTFGFADERQFSLIATDGGLMERPVALDRVRLSPGERAEIVVRVRPGERTVLRGNKLDAGLDFWGQRFAGGDDTFDILELRAAETLRPSPELPAALAHPSTPDGSDAVQERRFDLNLAGINGKPMAMDRIDLTVTRGTTETWTVHNNDGMPHNFHIHDVQFRVLARNDGPPPAELAGPKDTVFLPPNATVKLAMRFDGPADPNTPYMYHCHLLWHEDQGMMGQFVVVEPGGSAGTVPQHHGH</sequence>
<proteinExistence type="inferred from homology"/>
<keyword evidence="2" id="KW-0479">Metal-binding</keyword>
<keyword evidence="7" id="KW-1185">Reference proteome</keyword>
<dbReference type="GO" id="GO:0005507">
    <property type="term" value="F:copper ion binding"/>
    <property type="evidence" value="ECO:0007669"/>
    <property type="project" value="InterPro"/>
</dbReference>
<evidence type="ECO:0000256" key="3">
    <source>
        <dbReference type="ARBA" id="ARBA00023002"/>
    </source>
</evidence>
<dbReference type="InterPro" id="IPR011707">
    <property type="entry name" value="Cu-oxidase-like_N"/>
</dbReference>